<proteinExistence type="predicted"/>
<comment type="caution">
    <text evidence="1">The sequence shown here is derived from an EMBL/GenBank/DDBJ whole genome shotgun (WGS) entry which is preliminary data.</text>
</comment>
<accession>A0ACC2VPV3</accession>
<keyword evidence="2" id="KW-1185">Reference proteome</keyword>
<name>A0ACC2VPV3_9TREE</name>
<protein>
    <submittedName>
        <fullName evidence="1">Uncharacterized protein</fullName>
    </submittedName>
</protein>
<evidence type="ECO:0000313" key="1">
    <source>
        <dbReference type="EMBL" id="KAJ9100917.1"/>
    </source>
</evidence>
<gene>
    <name evidence="1" type="ORF">QFC20_005333</name>
</gene>
<organism evidence="1 2">
    <name type="scientific">Naganishia adeliensis</name>
    <dbReference type="NCBI Taxonomy" id="92952"/>
    <lineage>
        <taxon>Eukaryota</taxon>
        <taxon>Fungi</taxon>
        <taxon>Dikarya</taxon>
        <taxon>Basidiomycota</taxon>
        <taxon>Agaricomycotina</taxon>
        <taxon>Tremellomycetes</taxon>
        <taxon>Filobasidiales</taxon>
        <taxon>Filobasidiaceae</taxon>
        <taxon>Naganishia</taxon>
    </lineage>
</organism>
<evidence type="ECO:0000313" key="2">
    <source>
        <dbReference type="Proteomes" id="UP001230649"/>
    </source>
</evidence>
<reference evidence="1" key="1">
    <citation type="submission" date="2023-04" db="EMBL/GenBank/DDBJ databases">
        <title>Draft Genome sequencing of Naganishia species isolated from polar environments using Oxford Nanopore Technology.</title>
        <authorList>
            <person name="Leo P."/>
            <person name="Venkateswaran K."/>
        </authorList>
    </citation>
    <scope>NUCLEOTIDE SEQUENCE</scope>
    <source>
        <strain evidence="1">MNA-CCFEE 5262</strain>
    </source>
</reference>
<dbReference type="EMBL" id="JASBWS010000072">
    <property type="protein sequence ID" value="KAJ9100917.1"/>
    <property type="molecule type" value="Genomic_DNA"/>
</dbReference>
<sequence>MPQLTFKRNAHISFFKRCLTMLPSAVEGYDGNRITMAYFCLSALDLLEALETSYTAEKRQEWVRWVWALQKTEGGFSGSTFMTPAHSHESEHTQKNPLMNPGHLPSTYTSLLVLGILRAPVEEWINKLDVDGLERLLDTCSDSNGSFSPIPLRLPEPTASTATTPPYSPPFQSDARMAYCAAVIDDMITHAKYPEFNTPGTADQGRTTASPKEIVALDSDVSESAARSSGRRSTKRTRQWLTACQTWEGGFGQHPGLEAQGGTTYCAIASLRLMGSPAPTEKWSSCIDVDAATRYLVSRQLGGLSSEGDEETDGGGGFQGRPGKLEDVCYSFWCGGAMRVLLDKAIFDTDANSRALLDAQSPIGGFGKAKGDRPDPYHAYLAIAALAMDENEDACDPSEPAVEGHGHLSGANENTVETSRRSVPKIGLKALDPLWNVSMETRSYIEECLQAVFQHKYAVSRGTA</sequence>
<dbReference type="Proteomes" id="UP001230649">
    <property type="component" value="Unassembled WGS sequence"/>
</dbReference>